<dbReference type="Gene3D" id="3.90.1340.10">
    <property type="entry name" value="Phage tail collar domain"/>
    <property type="match status" value="1"/>
</dbReference>
<reference evidence="2" key="2">
    <citation type="submission" date="2023-01" db="EMBL/GenBank/DDBJ databases">
        <title>Draft genome sequence of Litoribrevibacter albus strain NBRC 110071.</title>
        <authorList>
            <person name="Sun Q."/>
            <person name="Mori K."/>
        </authorList>
    </citation>
    <scope>NUCLEOTIDE SEQUENCE</scope>
    <source>
        <strain evidence="2">NBRC 110071</strain>
    </source>
</reference>
<gene>
    <name evidence="2" type="ORF">GCM10007876_07170</name>
</gene>
<dbReference type="SUPFAM" id="SSF88874">
    <property type="entry name" value="Receptor-binding domain of short tail fibre protein gp12"/>
    <property type="match status" value="1"/>
</dbReference>
<evidence type="ECO:0000259" key="1">
    <source>
        <dbReference type="Pfam" id="PF07484"/>
    </source>
</evidence>
<dbReference type="InterPro" id="IPR037053">
    <property type="entry name" value="Phage_tail_collar_dom_sf"/>
</dbReference>
<sequence>MAEPFIGEIRMFGGNFAPLHWTFCYGQLLAIADQQALYSLIGTAFGGDGRSSFGIPDFRGRIPIHQGAGPGLTPRIRGQVFGQETVALTVDQIPAHQHAIQASTSAPEYDYPAGMVLGTPNDGALLYTNPTALPSPTLSELADEAVSDAGGGGAHYNMMPTTCISFIIALKGIFPSRN</sequence>
<accession>A0AA37W6S1</accession>
<reference evidence="2" key="1">
    <citation type="journal article" date="2014" name="Int. J. Syst. Evol. Microbiol.">
        <title>Complete genome sequence of Corynebacterium casei LMG S-19264T (=DSM 44701T), isolated from a smear-ripened cheese.</title>
        <authorList>
            <consortium name="US DOE Joint Genome Institute (JGI-PGF)"/>
            <person name="Walter F."/>
            <person name="Albersmeier A."/>
            <person name="Kalinowski J."/>
            <person name="Ruckert C."/>
        </authorList>
    </citation>
    <scope>NUCLEOTIDE SEQUENCE</scope>
    <source>
        <strain evidence="2">NBRC 110071</strain>
    </source>
</reference>
<comment type="caution">
    <text evidence="2">The sequence shown here is derived from an EMBL/GenBank/DDBJ whole genome shotgun (WGS) entry which is preliminary data.</text>
</comment>
<proteinExistence type="predicted"/>
<name>A0AA37W6S1_9GAMM</name>
<evidence type="ECO:0000313" key="2">
    <source>
        <dbReference type="EMBL" id="GLQ30239.1"/>
    </source>
</evidence>
<protein>
    <submittedName>
        <fullName evidence="2">Microcystin dependent MdpB family protein</fullName>
    </submittedName>
</protein>
<organism evidence="2 3">
    <name type="scientific">Litoribrevibacter albus</name>
    <dbReference type="NCBI Taxonomy" id="1473156"/>
    <lineage>
        <taxon>Bacteria</taxon>
        <taxon>Pseudomonadati</taxon>
        <taxon>Pseudomonadota</taxon>
        <taxon>Gammaproteobacteria</taxon>
        <taxon>Oceanospirillales</taxon>
        <taxon>Oceanospirillaceae</taxon>
        <taxon>Litoribrevibacter</taxon>
    </lineage>
</organism>
<dbReference type="InterPro" id="IPR011083">
    <property type="entry name" value="Phage_tail_collar_dom"/>
</dbReference>
<dbReference type="AlphaFoldDB" id="A0AA37W6S1"/>
<dbReference type="Pfam" id="PF07484">
    <property type="entry name" value="Collar"/>
    <property type="match status" value="1"/>
</dbReference>
<feature type="domain" description="Phage tail collar" evidence="1">
    <location>
        <begin position="7"/>
        <end position="63"/>
    </location>
</feature>
<dbReference type="Proteomes" id="UP001161389">
    <property type="component" value="Unassembled WGS sequence"/>
</dbReference>
<dbReference type="EMBL" id="BSNM01000003">
    <property type="protein sequence ID" value="GLQ30239.1"/>
    <property type="molecule type" value="Genomic_DNA"/>
</dbReference>
<evidence type="ECO:0000313" key="3">
    <source>
        <dbReference type="Proteomes" id="UP001161389"/>
    </source>
</evidence>
<keyword evidence="3" id="KW-1185">Reference proteome</keyword>